<dbReference type="RefSeq" id="WP_286051588.1">
    <property type="nucleotide sequence ID" value="NZ_JASVWF010000001.1"/>
</dbReference>
<evidence type="ECO:0008006" key="4">
    <source>
        <dbReference type="Google" id="ProtNLM"/>
    </source>
</evidence>
<comment type="caution">
    <text evidence="2">The sequence shown here is derived from an EMBL/GenBank/DDBJ whole genome shotgun (WGS) entry which is preliminary data.</text>
</comment>
<accession>A0ABT7M4B0</accession>
<organism evidence="2 3">
    <name type="scientific">Actinomycetospora termitidis</name>
    <dbReference type="NCBI Taxonomy" id="3053470"/>
    <lineage>
        <taxon>Bacteria</taxon>
        <taxon>Bacillati</taxon>
        <taxon>Actinomycetota</taxon>
        <taxon>Actinomycetes</taxon>
        <taxon>Pseudonocardiales</taxon>
        <taxon>Pseudonocardiaceae</taxon>
        <taxon>Actinomycetospora</taxon>
    </lineage>
</organism>
<keyword evidence="3" id="KW-1185">Reference proteome</keyword>
<feature type="region of interest" description="Disordered" evidence="1">
    <location>
        <begin position="1"/>
        <end position="31"/>
    </location>
</feature>
<evidence type="ECO:0000313" key="2">
    <source>
        <dbReference type="EMBL" id="MDL5155506.1"/>
    </source>
</evidence>
<evidence type="ECO:0000256" key="1">
    <source>
        <dbReference type="SAM" id="MobiDB-lite"/>
    </source>
</evidence>
<name>A0ABT7M4B0_9PSEU</name>
<dbReference type="EMBL" id="JASVWF010000001">
    <property type="protein sequence ID" value="MDL5155506.1"/>
    <property type="molecule type" value="Genomic_DNA"/>
</dbReference>
<sequence>MRVTLDITRSRDGRLEGTAATDTGDEQPFSGTLDLLRVLEDLEPSPRPEPGEAR</sequence>
<dbReference type="Proteomes" id="UP001231924">
    <property type="component" value="Unassembled WGS sequence"/>
</dbReference>
<gene>
    <name evidence="2" type="ORF">QRT03_06050</name>
</gene>
<evidence type="ECO:0000313" key="3">
    <source>
        <dbReference type="Proteomes" id="UP001231924"/>
    </source>
</evidence>
<protein>
    <recommendedName>
        <fullName evidence="4">Transposase</fullName>
    </recommendedName>
</protein>
<reference evidence="2 3" key="1">
    <citation type="submission" date="2023-06" db="EMBL/GenBank/DDBJ databases">
        <title>Actinomycetospora Odt1-22.</title>
        <authorList>
            <person name="Supong K."/>
        </authorList>
    </citation>
    <scope>NUCLEOTIDE SEQUENCE [LARGE SCALE GENOMIC DNA]</scope>
    <source>
        <strain evidence="2 3">Odt1-22</strain>
    </source>
</reference>
<proteinExistence type="predicted"/>